<accession>A0A9W4C0X0</accession>
<sequence>MQLKLFVHTGPKGSAPMFKSREEVWLVTSEDMMFYPYEDNEYELDHEVYIPDGYDVSVVSFFFNLYIKMNYRDNVISKISLKMYEWSPGMIFIRAGEPIVQIKLTSLSA</sequence>
<proteinExistence type="predicted"/>
<reference evidence="1" key="1">
    <citation type="submission" date="2021-03" db="EMBL/GenBank/DDBJ databases">
        <title>First isolation, molecular characterization, and serological survey of bovine adenovirus type 2 in Japan.</title>
        <authorList>
            <person name="Kumagai A."/>
            <person name="Hatama S."/>
        </authorList>
    </citation>
    <scope>NUCLEOTIDE SEQUENCE</scope>
    <source>
        <strain evidence="1">KY19-1</strain>
    </source>
</reference>
<protein>
    <submittedName>
        <fullName evidence="1">E4 ORF F fiber protein</fullName>
    </submittedName>
</protein>
<evidence type="ECO:0000313" key="1">
    <source>
        <dbReference type="EMBL" id="BCT90788.1"/>
    </source>
</evidence>
<name>A0A9W4C0X0_ADEB2</name>
<organism evidence="1">
    <name type="scientific">Bovine adenovirus 2</name>
    <name type="common">BAdV-2</name>
    <name type="synonym">Mastadenovirus bos2</name>
    <dbReference type="NCBI Taxonomy" id="114429"/>
    <lineage>
        <taxon>Viruses</taxon>
        <taxon>Varidnaviria</taxon>
        <taxon>Bamfordvirae</taxon>
        <taxon>Preplasmiviricota</taxon>
        <taxon>Polisuviricotina</taxon>
        <taxon>Pharingeaviricetes</taxon>
        <taxon>Rowavirales</taxon>
        <taxon>Adenoviridae</taxon>
        <taxon>Mastadenovirus</taxon>
        <taxon>Mastadenovirus bovidae</taxon>
        <taxon>Ovine mastadenovirus A</taxon>
    </lineage>
</organism>
<organismHost>
    <name type="scientific">Bos taurus</name>
    <name type="common">Bovine</name>
    <dbReference type="NCBI Taxonomy" id="9913"/>
</organismHost>
<dbReference type="EMBL" id="LC621239">
    <property type="protein sequence ID" value="BCT90788.1"/>
    <property type="molecule type" value="Genomic_DNA"/>
</dbReference>
<dbReference type="Proteomes" id="UP000664909">
    <property type="component" value="Segment"/>
</dbReference>